<evidence type="ECO:0000313" key="1">
    <source>
        <dbReference type="EMBL" id="KAI3724652.1"/>
    </source>
</evidence>
<keyword evidence="2" id="KW-1185">Reference proteome</keyword>
<dbReference type="Proteomes" id="UP001055811">
    <property type="component" value="Linkage Group LG06"/>
</dbReference>
<name>A0ACB9BRH3_CICIN</name>
<evidence type="ECO:0000313" key="2">
    <source>
        <dbReference type="Proteomes" id="UP001055811"/>
    </source>
</evidence>
<organism evidence="1 2">
    <name type="scientific">Cichorium intybus</name>
    <name type="common">Chicory</name>
    <dbReference type="NCBI Taxonomy" id="13427"/>
    <lineage>
        <taxon>Eukaryota</taxon>
        <taxon>Viridiplantae</taxon>
        <taxon>Streptophyta</taxon>
        <taxon>Embryophyta</taxon>
        <taxon>Tracheophyta</taxon>
        <taxon>Spermatophyta</taxon>
        <taxon>Magnoliopsida</taxon>
        <taxon>eudicotyledons</taxon>
        <taxon>Gunneridae</taxon>
        <taxon>Pentapetalae</taxon>
        <taxon>asterids</taxon>
        <taxon>campanulids</taxon>
        <taxon>Asterales</taxon>
        <taxon>Asteraceae</taxon>
        <taxon>Cichorioideae</taxon>
        <taxon>Cichorieae</taxon>
        <taxon>Cichoriinae</taxon>
        <taxon>Cichorium</taxon>
    </lineage>
</organism>
<reference evidence="2" key="1">
    <citation type="journal article" date="2022" name="Mol. Ecol. Resour.">
        <title>The genomes of chicory, endive, great burdock and yacon provide insights into Asteraceae palaeo-polyploidization history and plant inulin production.</title>
        <authorList>
            <person name="Fan W."/>
            <person name="Wang S."/>
            <person name="Wang H."/>
            <person name="Wang A."/>
            <person name="Jiang F."/>
            <person name="Liu H."/>
            <person name="Zhao H."/>
            <person name="Xu D."/>
            <person name="Zhang Y."/>
        </authorList>
    </citation>
    <scope>NUCLEOTIDE SEQUENCE [LARGE SCALE GENOMIC DNA]</scope>
    <source>
        <strain evidence="2">cv. Punajuju</strain>
    </source>
</reference>
<dbReference type="EMBL" id="CM042014">
    <property type="protein sequence ID" value="KAI3724652.1"/>
    <property type="molecule type" value="Genomic_DNA"/>
</dbReference>
<gene>
    <name evidence="1" type="ORF">L2E82_36437</name>
</gene>
<reference evidence="1 2" key="2">
    <citation type="journal article" date="2022" name="Mol. Ecol. Resour.">
        <title>The genomes of chicory, endive, great burdock and yacon provide insights into Asteraceae paleo-polyploidization history and plant inulin production.</title>
        <authorList>
            <person name="Fan W."/>
            <person name="Wang S."/>
            <person name="Wang H."/>
            <person name="Wang A."/>
            <person name="Jiang F."/>
            <person name="Liu H."/>
            <person name="Zhao H."/>
            <person name="Xu D."/>
            <person name="Zhang Y."/>
        </authorList>
    </citation>
    <scope>NUCLEOTIDE SEQUENCE [LARGE SCALE GENOMIC DNA]</scope>
    <source>
        <strain evidence="2">cv. Punajuju</strain>
        <tissue evidence="1">Leaves</tissue>
    </source>
</reference>
<sequence length="154" mass="17018">MELHFKHRTGQKDSVRVLTAVAFSAITTGYMHLKLKILVSCRESVKRNYQGLVILEGLVESGSDTMDVRNRDEVILRMKAAVASKQYGQEAVLRAYKFAQTNPVNFNVDNVRVAKLVGGGLHNYTTVRGTALKGGDTVGSIKKIENAKLFVSVY</sequence>
<proteinExistence type="predicted"/>
<protein>
    <submittedName>
        <fullName evidence="1">Uncharacterized protein</fullName>
    </submittedName>
</protein>
<comment type="caution">
    <text evidence="1">The sequence shown here is derived from an EMBL/GenBank/DDBJ whole genome shotgun (WGS) entry which is preliminary data.</text>
</comment>
<accession>A0ACB9BRH3</accession>